<evidence type="ECO:0000313" key="1">
    <source>
        <dbReference type="EMBL" id="CAI0455521.1"/>
    </source>
</evidence>
<dbReference type="EMBL" id="CAMGYJ010000008">
    <property type="protein sequence ID" value="CAI0455521.1"/>
    <property type="molecule type" value="Genomic_DNA"/>
</dbReference>
<proteinExistence type="predicted"/>
<accession>A0AAV0NAC3</accession>
<organism evidence="2 3">
    <name type="scientific">Linum tenue</name>
    <dbReference type="NCBI Taxonomy" id="586396"/>
    <lineage>
        <taxon>Eukaryota</taxon>
        <taxon>Viridiplantae</taxon>
        <taxon>Streptophyta</taxon>
        <taxon>Embryophyta</taxon>
        <taxon>Tracheophyta</taxon>
        <taxon>Spermatophyta</taxon>
        <taxon>Magnoliopsida</taxon>
        <taxon>eudicotyledons</taxon>
        <taxon>Gunneridae</taxon>
        <taxon>Pentapetalae</taxon>
        <taxon>rosids</taxon>
        <taxon>fabids</taxon>
        <taxon>Malpighiales</taxon>
        <taxon>Linaceae</taxon>
        <taxon>Linum</taxon>
    </lineage>
</organism>
<keyword evidence="3" id="KW-1185">Reference proteome</keyword>
<dbReference type="Proteomes" id="UP001154282">
    <property type="component" value="Unassembled WGS sequence"/>
</dbReference>
<protein>
    <submittedName>
        <fullName evidence="2">Uncharacterized protein</fullName>
    </submittedName>
</protein>
<dbReference type="EMBL" id="CAMGYJ010000008">
    <property type="protein sequence ID" value="CAI0455536.1"/>
    <property type="molecule type" value="Genomic_DNA"/>
</dbReference>
<evidence type="ECO:0000313" key="2">
    <source>
        <dbReference type="EMBL" id="CAI0455536.1"/>
    </source>
</evidence>
<name>A0AAV0NAC3_9ROSI</name>
<sequence length="26" mass="3223">MFLKDLWQYMLERVAKGRDLSFQYPS</sequence>
<reference evidence="2" key="1">
    <citation type="submission" date="2022-08" db="EMBL/GenBank/DDBJ databases">
        <authorList>
            <person name="Gutierrez-Valencia J."/>
        </authorList>
    </citation>
    <scope>NUCLEOTIDE SEQUENCE</scope>
</reference>
<comment type="caution">
    <text evidence="2">The sequence shown here is derived from an EMBL/GenBank/DDBJ whole genome shotgun (WGS) entry which is preliminary data.</text>
</comment>
<dbReference type="AlphaFoldDB" id="A0AAV0NAC3"/>
<gene>
    <name evidence="1" type="ORF">LITE_LOCUS32368</name>
    <name evidence="2" type="ORF">LITE_LOCUS32377</name>
</gene>
<evidence type="ECO:0000313" key="3">
    <source>
        <dbReference type="Proteomes" id="UP001154282"/>
    </source>
</evidence>